<dbReference type="GO" id="GO:0005524">
    <property type="term" value="F:ATP binding"/>
    <property type="evidence" value="ECO:0007669"/>
    <property type="project" value="UniProtKB-KW"/>
</dbReference>
<comment type="similarity">
    <text evidence="2 9">Belongs to the RecN family.</text>
</comment>
<evidence type="ECO:0000256" key="4">
    <source>
        <dbReference type="ARBA" id="ARBA00022741"/>
    </source>
</evidence>
<protein>
    <recommendedName>
        <fullName evidence="3 9">DNA repair protein RecN</fullName>
    </recommendedName>
    <alternativeName>
        <fullName evidence="8 9">Recombination protein N</fullName>
    </alternativeName>
</protein>
<organism evidence="12 13">
    <name type="scientific">Streptomyces galbus</name>
    <dbReference type="NCBI Taxonomy" id="33898"/>
    <lineage>
        <taxon>Bacteria</taxon>
        <taxon>Bacillati</taxon>
        <taxon>Actinomycetota</taxon>
        <taxon>Actinomycetes</taxon>
        <taxon>Kitasatosporales</taxon>
        <taxon>Streptomycetaceae</taxon>
        <taxon>Streptomyces</taxon>
    </lineage>
</organism>
<keyword evidence="7 9" id="KW-0234">DNA repair</keyword>
<keyword evidence="10" id="KW-0175">Coiled coil</keyword>
<dbReference type="InterPro" id="IPR027417">
    <property type="entry name" value="P-loop_NTPase"/>
</dbReference>
<dbReference type="RefSeq" id="WP_137302362.1">
    <property type="nucleotide sequence ID" value="NZ_BMVD01000005.1"/>
</dbReference>
<dbReference type="GO" id="GO:0006310">
    <property type="term" value="P:DNA recombination"/>
    <property type="evidence" value="ECO:0007669"/>
    <property type="project" value="InterPro"/>
</dbReference>
<accession>A0A4V6AY77</accession>
<feature type="coiled-coil region" evidence="10">
    <location>
        <begin position="342"/>
        <end position="369"/>
    </location>
</feature>
<dbReference type="FunFam" id="3.40.50.300:FF:000319">
    <property type="entry name" value="DNA repair protein RecN"/>
    <property type="match status" value="1"/>
</dbReference>
<evidence type="ECO:0000256" key="7">
    <source>
        <dbReference type="ARBA" id="ARBA00023204"/>
    </source>
</evidence>
<gene>
    <name evidence="12" type="primary">recN</name>
    <name evidence="12" type="ORF">E4U92_21210</name>
</gene>
<evidence type="ECO:0000256" key="1">
    <source>
        <dbReference type="ARBA" id="ARBA00003618"/>
    </source>
</evidence>
<dbReference type="Proteomes" id="UP000308632">
    <property type="component" value="Unassembled WGS sequence"/>
</dbReference>
<dbReference type="PIRSF" id="PIRSF003128">
    <property type="entry name" value="RecN"/>
    <property type="match status" value="1"/>
</dbReference>
<reference evidence="12 13" key="1">
    <citation type="submission" date="2019-04" db="EMBL/GenBank/DDBJ databases">
        <title>Streptomyces lasaliensis sp.nov., an Actinomycete isolated from soil which produces the polyether antibiotic lasalocid.</title>
        <authorList>
            <person name="Erwin G."/>
            <person name="Haber C."/>
        </authorList>
    </citation>
    <scope>NUCLEOTIDE SEQUENCE [LARGE SCALE GENOMIC DNA]</scope>
    <source>
        <strain evidence="12 13">DSM 40089</strain>
    </source>
</reference>
<dbReference type="GO" id="GO:0043590">
    <property type="term" value="C:bacterial nucleoid"/>
    <property type="evidence" value="ECO:0007669"/>
    <property type="project" value="TreeGrafter"/>
</dbReference>
<evidence type="ECO:0000256" key="2">
    <source>
        <dbReference type="ARBA" id="ARBA00009441"/>
    </source>
</evidence>
<keyword evidence="4" id="KW-0547">Nucleotide-binding</keyword>
<dbReference type="Pfam" id="PF02463">
    <property type="entry name" value="SMC_N"/>
    <property type="match status" value="1"/>
</dbReference>
<evidence type="ECO:0000256" key="8">
    <source>
        <dbReference type="ARBA" id="ARBA00033408"/>
    </source>
</evidence>
<sequence>MRIRSLGVIDDAVVELSPGFTAVTGETGAGKTMVVTSLGLLLGGRADAALVRIGAEKAVVEGRITVPADAPVAVRAEEAGAELDDGALLISRTVSAEGRSRAHLGGRSVPVGMLAELADELVAVHGQTDQQGLLKLSRQRQALDRYAGDAVAVPLAKYQEAYRRLRAVSAELDEITTRARERAQEADLLRFGLEEIAAVEPRAGEDVELAEEAERLGHAEALSSAATVAHAALAGNPEDPEGIDATTLVAGAQRALEAVRSHDPALAALADRIGEIGILLGDVAGELAGYADDLDADPLRLAAVEERRAALTGLTRKYGETDEGVAAVLAWAERAAARLTELDSDDERIDELTAERDALRVELGGLAQALTDARGEAAERFAAAVTEELASLAMPHARVSFEIRQTDDPEGVEVGGRTVAYGPAGADEVELLLAPHPGAPARPIAKGASGGELSRVMLAVEVVFAGTDPVPTYLFDEVDAGVGGKAAVEIGRRLARLARTAQVVVVTHLPQVAAFADRQLLVEKTNDGSVTRSGVKVLEGEDRIRELSRMLAGQEDSETARAHAEELLATARADG</sequence>
<comment type="caution">
    <text evidence="12">The sequence shown here is derived from an EMBL/GenBank/DDBJ whole genome shotgun (WGS) entry which is preliminary data.</text>
</comment>
<evidence type="ECO:0000313" key="12">
    <source>
        <dbReference type="EMBL" id="TKT07623.1"/>
    </source>
</evidence>
<dbReference type="EMBL" id="SZPR01000018">
    <property type="protein sequence ID" value="TKT07623.1"/>
    <property type="molecule type" value="Genomic_DNA"/>
</dbReference>
<feature type="domain" description="RecF/RecN/SMC N-terminal" evidence="11">
    <location>
        <begin position="12"/>
        <end position="528"/>
    </location>
</feature>
<dbReference type="FunFam" id="3.40.50.300:FF:000356">
    <property type="entry name" value="DNA repair protein RecN"/>
    <property type="match status" value="1"/>
</dbReference>
<dbReference type="NCBIfam" id="TIGR00634">
    <property type="entry name" value="recN"/>
    <property type="match status" value="1"/>
</dbReference>
<dbReference type="InterPro" id="IPR003395">
    <property type="entry name" value="RecF/RecN/SMC_N"/>
</dbReference>
<evidence type="ECO:0000256" key="9">
    <source>
        <dbReference type="PIRNR" id="PIRNR003128"/>
    </source>
</evidence>
<dbReference type="SUPFAM" id="SSF52540">
    <property type="entry name" value="P-loop containing nucleoside triphosphate hydrolases"/>
    <property type="match status" value="2"/>
</dbReference>
<dbReference type="AlphaFoldDB" id="A0A4V6AY77"/>
<dbReference type="PANTHER" id="PTHR11059">
    <property type="entry name" value="DNA REPAIR PROTEIN RECN"/>
    <property type="match status" value="1"/>
</dbReference>
<dbReference type="STRING" id="33898.GCA_000772895_04728"/>
<dbReference type="GO" id="GO:0009432">
    <property type="term" value="P:SOS response"/>
    <property type="evidence" value="ECO:0007669"/>
    <property type="project" value="TreeGrafter"/>
</dbReference>
<keyword evidence="5 9" id="KW-0227">DNA damage</keyword>
<dbReference type="Gene3D" id="3.40.50.300">
    <property type="entry name" value="P-loop containing nucleotide triphosphate hydrolases"/>
    <property type="match status" value="2"/>
</dbReference>
<dbReference type="CDD" id="cd03241">
    <property type="entry name" value="ABC_RecN"/>
    <property type="match status" value="2"/>
</dbReference>
<dbReference type="InterPro" id="IPR004604">
    <property type="entry name" value="DNA_recomb/repair_RecN"/>
</dbReference>
<evidence type="ECO:0000259" key="11">
    <source>
        <dbReference type="Pfam" id="PF02463"/>
    </source>
</evidence>
<name>A0A4V6AY77_STRGB</name>
<dbReference type="PANTHER" id="PTHR11059:SF0">
    <property type="entry name" value="DNA REPAIR PROTEIN RECN"/>
    <property type="match status" value="1"/>
</dbReference>
<evidence type="ECO:0000313" key="13">
    <source>
        <dbReference type="Proteomes" id="UP000308632"/>
    </source>
</evidence>
<dbReference type="GO" id="GO:0006281">
    <property type="term" value="P:DNA repair"/>
    <property type="evidence" value="ECO:0007669"/>
    <property type="project" value="UniProtKB-KW"/>
</dbReference>
<evidence type="ECO:0000256" key="5">
    <source>
        <dbReference type="ARBA" id="ARBA00022763"/>
    </source>
</evidence>
<proteinExistence type="inferred from homology"/>
<evidence type="ECO:0000256" key="6">
    <source>
        <dbReference type="ARBA" id="ARBA00022840"/>
    </source>
</evidence>
<evidence type="ECO:0000256" key="3">
    <source>
        <dbReference type="ARBA" id="ARBA00021315"/>
    </source>
</evidence>
<keyword evidence="6" id="KW-0067">ATP-binding</keyword>
<comment type="function">
    <text evidence="1 9">May be involved in recombinational repair of damaged DNA.</text>
</comment>
<evidence type="ECO:0000256" key="10">
    <source>
        <dbReference type="SAM" id="Coils"/>
    </source>
</evidence>